<dbReference type="OrthoDB" id="5132116at2759"/>
<dbReference type="Proteomes" id="UP001165085">
    <property type="component" value="Unassembled WGS sequence"/>
</dbReference>
<dbReference type="PANTHER" id="PTHR11937">
    <property type="entry name" value="ACTIN"/>
    <property type="match status" value="1"/>
</dbReference>
<organism evidence="4 5">
    <name type="scientific">Triparma strigata</name>
    <dbReference type="NCBI Taxonomy" id="1606541"/>
    <lineage>
        <taxon>Eukaryota</taxon>
        <taxon>Sar</taxon>
        <taxon>Stramenopiles</taxon>
        <taxon>Ochrophyta</taxon>
        <taxon>Bolidophyceae</taxon>
        <taxon>Parmales</taxon>
        <taxon>Triparmaceae</taxon>
        <taxon>Triparma</taxon>
    </lineage>
</organism>
<dbReference type="Gene3D" id="3.30.420.40">
    <property type="match status" value="2"/>
</dbReference>
<feature type="region of interest" description="Disordered" evidence="3">
    <location>
        <begin position="292"/>
        <end position="314"/>
    </location>
</feature>
<dbReference type="SMART" id="SM00268">
    <property type="entry name" value="ACTIN"/>
    <property type="match status" value="1"/>
</dbReference>
<sequence>MFCGDETGAYVVETGWTNSRFGWGGAADPCLQIPTLLTHKGSIGLSALNSNENGNHATRIFDNPNNTSEITNWDAWETLMSQSMSQTLCSDRPILTMDPGFSPPDQKETQTEIMFEKFQAPAYFISHKAALSAFSLGRHTAMVVDCGGGGNVATPVIDGIVLKRSLRRSVRGGDFLDLQLKEVIEKKTGKPLAVRPERLPSGKYKSPTNAHLSSLSASEKAYRDFCVHASMTDFKKSHGVSLQFAKVDMREVSGLIPDGSVYELPDGTPVNVNEHPDLYVVPEAMFMEGPLTKTPSDPAPMDVEGSDQSAPSDSSLLDVPLHRLAHSALSEADVDCRKELLMNLVLCGRGSRFSGLDTRLNKELTAMTPSTFRVKVASGKGEERSNASWIGGSILTSLGSFQQLWLSKAEYDEYGSTLAVQRFP</sequence>
<dbReference type="InterPro" id="IPR043129">
    <property type="entry name" value="ATPase_NBD"/>
</dbReference>
<dbReference type="InterPro" id="IPR004000">
    <property type="entry name" value="Actin"/>
</dbReference>
<gene>
    <name evidence="4" type="ORF">TrST_g12409</name>
</gene>
<evidence type="ECO:0008006" key="6">
    <source>
        <dbReference type="Google" id="ProtNLM"/>
    </source>
</evidence>
<dbReference type="SUPFAM" id="SSF53067">
    <property type="entry name" value="Actin-like ATPase domain"/>
    <property type="match status" value="2"/>
</dbReference>
<evidence type="ECO:0000313" key="4">
    <source>
        <dbReference type="EMBL" id="GMH70172.1"/>
    </source>
</evidence>
<dbReference type="PRINTS" id="PR00190">
    <property type="entry name" value="ACTIN"/>
</dbReference>
<proteinExistence type="inferred from homology"/>
<dbReference type="AlphaFoldDB" id="A0A9W7E8U0"/>
<name>A0A9W7E8U0_9STRA</name>
<dbReference type="EMBL" id="BRXY01000138">
    <property type="protein sequence ID" value="GMH70172.1"/>
    <property type="molecule type" value="Genomic_DNA"/>
</dbReference>
<reference evidence="5" key="1">
    <citation type="journal article" date="2023" name="Commun. Biol.">
        <title>Genome analysis of Parmales, the sister group of diatoms, reveals the evolutionary specialization of diatoms from phago-mixotrophs to photoautotrophs.</title>
        <authorList>
            <person name="Ban H."/>
            <person name="Sato S."/>
            <person name="Yoshikawa S."/>
            <person name="Yamada K."/>
            <person name="Nakamura Y."/>
            <person name="Ichinomiya M."/>
            <person name="Sato N."/>
            <person name="Blanc-Mathieu R."/>
            <person name="Endo H."/>
            <person name="Kuwata A."/>
            <person name="Ogata H."/>
        </authorList>
    </citation>
    <scope>NUCLEOTIDE SEQUENCE [LARGE SCALE GENOMIC DNA]</scope>
    <source>
        <strain evidence="5">NIES 3701</strain>
    </source>
</reference>
<evidence type="ECO:0000313" key="5">
    <source>
        <dbReference type="Proteomes" id="UP001165085"/>
    </source>
</evidence>
<comment type="similarity">
    <text evidence="2">Belongs to the actin family.</text>
</comment>
<dbReference type="Pfam" id="PF00022">
    <property type="entry name" value="Actin"/>
    <property type="match status" value="1"/>
</dbReference>
<accession>A0A9W7E8U0</accession>
<comment type="caution">
    <text evidence="4">The sequence shown here is derived from an EMBL/GenBank/DDBJ whole genome shotgun (WGS) entry which is preliminary data.</text>
</comment>
<dbReference type="Gene3D" id="3.90.640.10">
    <property type="entry name" value="Actin, Chain A, domain 4"/>
    <property type="match status" value="1"/>
</dbReference>
<keyword evidence="5" id="KW-1185">Reference proteome</keyword>
<protein>
    <recommendedName>
        <fullName evidence="6">Actin-related protein 4</fullName>
    </recommendedName>
</protein>
<evidence type="ECO:0000256" key="2">
    <source>
        <dbReference type="RuleBase" id="RU000487"/>
    </source>
</evidence>
<evidence type="ECO:0000256" key="1">
    <source>
        <dbReference type="ARBA" id="ARBA00049360"/>
    </source>
</evidence>
<comment type="catalytic activity">
    <reaction evidence="1">
        <text>ATP + H2O = ADP + phosphate + H(+)</text>
        <dbReference type="Rhea" id="RHEA:13065"/>
        <dbReference type="ChEBI" id="CHEBI:15377"/>
        <dbReference type="ChEBI" id="CHEBI:15378"/>
        <dbReference type="ChEBI" id="CHEBI:30616"/>
        <dbReference type="ChEBI" id="CHEBI:43474"/>
        <dbReference type="ChEBI" id="CHEBI:456216"/>
    </reaction>
</comment>
<evidence type="ECO:0000256" key="3">
    <source>
        <dbReference type="SAM" id="MobiDB-lite"/>
    </source>
</evidence>